<evidence type="ECO:0000256" key="1">
    <source>
        <dbReference type="SAM" id="Phobius"/>
    </source>
</evidence>
<protein>
    <submittedName>
        <fullName evidence="4">FecR domain-containing protein</fullName>
    </submittedName>
</protein>
<evidence type="ECO:0000259" key="2">
    <source>
        <dbReference type="Pfam" id="PF04773"/>
    </source>
</evidence>
<dbReference type="RefSeq" id="WP_204474880.1">
    <property type="nucleotide sequence ID" value="NZ_JACJJW010000006.1"/>
</dbReference>
<proteinExistence type="predicted"/>
<organism evidence="4 5">
    <name type="scientific">Bacteroides mediterraneensis</name>
    <dbReference type="NCBI Taxonomy" id="1841856"/>
    <lineage>
        <taxon>Bacteria</taxon>
        <taxon>Pseudomonadati</taxon>
        <taxon>Bacteroidota</taxon>
        <taxon>Bacteroidia</taxon>
        <taxon>Bacteroidales</taxon>
        <taxon>Bacteroidaceae</taxon>
        <taxon>Bacteroides</taxon>
    </lineage>
</organism>
<dbReference type="PANTHER" id="PTHR30273:SF2">
    <property type="entry name" value="PROTEIN FECR"/>
    <property type="match status" value="1"/>
</dbReference>
<dbReference type="InterPro" id="IPR012373">
    <property type="entry name" value="Ferrdict_sens_TM"/>
</dbReference>
<dbReference type="Pfam" id="PF04773">
    <property type="entry name" value="FecR"/>
    <property type="match status" value="1"/>
</dbReference>
<dbReference type="InterPro" id="IPR006860">
    <property type="entry name" value="FecR"/>
</dbReference>
<dbReference type="PANTHER" id="PTHR30273">
    <property type="entry name" value="PERIPLASMIC SIGNAL SENSOR AND SIGMA FACTOR ACTIVATOR FECR-RELATED"/>
    <property type="match status" value="1"/>
</dbReference>
<reference evidence="4 5" key="1">
    <citation type="journal article" date="2021" name="Sci. Rep.">
        <title>The distribution of antibiotic resistance genes in chicken gut microbiota commensals.</title>
        <authorList>
            <person name="Juricova H."/>
            <person name="Matiasovicova J."/>
            <person name="Kubasova T."/>
            <person name="Cejkova D."/>
            <person name="Rychlik I."/>
        </authorList>
    </citation>
    <scope>NUCLEOTIDE SEQUENCE [LARGE SCALE GENOMIC DNA]</scope>
    <source>
        <strain evidence="4 5">An801</strain>
    </source>
</reference>
<keyword evidence="1" id="KW-0472">Membrane</keyword>
<gene>
    <name evidence="4" type="ORF">H6A31_03770</name>
</gene>
<dbReference type="Proteomes" id="UP000703295">
    <property type="component" value="Unassembled WGS sequence"/>
</dbReference>
<dbReference type="Pfam" id="PF16344">
    <property type="entry name" value="FecR_C"/>
    <property type="match status" value="1"/>
</dbReference>
<dbReference type="InterPro" id="IPR032508">
    <property type="entry name" value="FecR_C"/>
</dbReference>
<sequence>MKDKEERKLQFVLRYYTYGKLDTQKALRKIIGERQSHPFGRRWLYFSGIAAAIFLCIVGYHTLWNGKEPHIVCLTAEAGVSRHFLPDSTLLVLSKGATVSYDADTYGKECRAVNLSGKVYFSVRRNVHAPFLATSNYAQVKVLGTEFEVDESRQDTATRVYVRSGKVVFKARYGKNGIVLTKDMCGVLTHGDEMPVVSRPALPNPSAWATGKFVYRNTPIEEVLKELSLYYGTPLYSSAHYRKITGEFKTDNLEEIIALIEKTLDIKITKESR</sequence>
<dbReference type="Gene3D" id="2.60.120.1440">
    <property type="match status" value="1"/>
</dbReference>
<evidence type="ECO:0000259" key="3">
    <source>
        <dbReference type="Pfam" id="PF16344"/>
    </source>
</evidence>
<feature type="domain" description="Protein FecR C-terminal" evidence="3">
    <location>
        <begin position="212"/>
        <end position="271"/>
    </location>
</feature>
<accession>A0ABS2ET14</accession>
<evidence type="ECO:0000313" key="4">
    <source>
        <dbReference type="EMBL" id="MBM6757812.1"/>
    </source>
</evidence>
<comment type="caution">
    <text evidence="4">The sequence shown here is derived from an EMBL/GenBank/DDBJ whole genome shotgun (WGS) entry which is preliminary data.</text>
</comment>
<feature type="domain" description="FecR protein" evidence="2">
    <location>
        <begin position="81"/>
        <end position="167"/>
    </location>
</feature>
<evidence type="ECO:0000313" key="5">
    <source>
        <dbReference type="Proteomes" id="UP000703295"/>
    </source>
</evidence>
<keyword evidence="5" id="KW-1185">Reference proteome</keyword>
<dbReference type="Gene3D" id="3.55.50.30">
    <property type="match status" value="1"/>
</dbReference>
<dbReference type="EMBL" id="JACJJW010000006">
    <property type="protein sequence ID" value="MBM6757812.1"/>
    <property type="molecule type" value="Genomic_DNA"/>
</dbReference>
<name>A0ABS2ET14_9BACE</name>
<dbReference type="PIRSF" id="PIRSF018266">
    <property type="entry name" value="FecR"/>
    <property type="match status" value="1"/>
</dbReference>
<feature type="transmembrane region" description="Helical" evidence="1">
    <location>
        <begin position="43"/>
        <end position="64"/>
    </location>
</feature>
<keyword evidence="1" id="KW-0812">Transmembrane</keyword>
<keyword evidence="1" id="KW-1133">Transmembrane helix</keyword>